<keyword evidence="6 10" id="KW-0297">G-protein coupled receptor</keyword>
<evidence type="ECO:0000256" key="3">
    <source>
        <dbReference type="ARBA" id="ARBA00022475"/>
    </source>
</evidence>
<feature type="transmembrane region" description="Helical" evidence="12">
    <location>
        <begin position="162"/>
        <end position="188"/>
    </location>
</feature>
<keyword evidence="7 12" id="KW-0472">Membrane</keyword>
<evidence type="ECO:0000256" key="1">
    <source>
        <dbReference type="ARBA" id="ARBA00004651"/>
    </source>
</evidence>
<evidence type="ECO:0000256" key="7">
    <source>
        <dbReference type="ARBA" id="ARBA00023136"/>
    </source>
</evidence>
<dbReference type="InterPro" id="IPR017452">
    <property type="entry name" value="GPCR_Rhodpsn_7TM"/>
</dbReference>
<dbReference type="OMA" id="VITTMCD"/>
<dbReference type="PROSITE" id="PS00237">
    <property type="entry name" value="G_PROTEIN_RECEP_F1_1"/>
    <property type="match status" value="1"/>
</dbReference>
<dbReference type="PRINTS" id="PR00237">
    <property type="entry name" value="GPCRRHODOPSN"/>
</dbReference>
<dbReference type="PRINTS" id="PR01102">
    <property type="entry name" value="5HT6RECEPTR"/>
</dbReference>
<dbReference type="GO" id="GO:0004989">
    <property type="term" value="F:octopamine receptor activity"/>
    <property type="evidence" value="ECO:0007669"/>
    <property type="project" value="TreeGrafter"/>
</dbReference>
<feature type="compositionally biased region" description="Polar residues" evidence="11">
    <location>
        <begin position="19"/>
        <end position="28"/>
    </location>
</feature>
<evidence type="ECO:0000256" key="12">
    <source>
        <dbReference type="SAM" id="Phobius"/>
    </source>
</evidence>
<dbReference type="PANTHER" id="PTHR24248:SF66">
    <property type="entry name" value="OCTOPAMINE RECEPTOR BETA-3R"/>
    <property type="match status" value="1"/>
</dbReference>
<evidence type="ECO:0000256" key="8">
    <source>
        <dbReference type="ARBA" id="ARBA00023170"/>
    </source>
</evidence>
<feature type="transmembrane region" description="Helical" evidence="12">
    <location>
        <begin position="45"/>
        <end position="71"/>
    </location>
</feature>
<feature type="region of interest" description="Disordered" evidence="11">
    <location>
        <begin position="262"/>
        <end position="286"/>
    </location>
</feature>
<evidence type="ECO:0000256" key="2">
    <source>
        <dbReference type="ARBA" id="ARBA00010663"/>
    </source>
</evidence>
<keyword evidence="9 10" id="KW-0807">Transducer</keyword>
<evidence type="ECO:0000256" key="10">
    <source>
        <dbReference type="RuleBase" id="RU000688"/>
    </source>
</evidence>
<dbReference type="eggNOG" id="KOG3656">
    <property type="taxonomic scope" value="Eukaryota"/>
</dbReference>
<dbReference type="EMBL" id="JH432222">
    <property type="status" value="NOT_ANNOTATED_CDS"/>
    <property type="molecule type" value="Genomic_DNA"/>
</dbReference>
<accession>T1JH54</accession>
<keyword evidence="8 10" id="KW-0675">Receptor</keyword>
<organism evidence="14 15">
    <name type="scientific">Strigamia maritima</name>
    <name type="common">European centipede</name>
    <name type="synonym">Geophilus maritimus</name>
    <dbReference type="NCBI Taxonomy" id="126957"/>
    <lineage>
        <taxon>Eukaryota</taxon>
        <taxon>Metazoa</taxon>
        <taxon>Ecdysozoa</taxon>
        <taxon>Arthropoda</taxon>
        <taxon>Myriapoda</taxon>
        <taxon>Chilopoda</taxon>
        <taxon>Pleurostigmophora</taxon>
        <taxon>Geophilomorpha</taxon>
        <taxon>Linotaeniidae</taxon>
        <taxon>Strigamia</taxon>
    </lineage>
</organism>
<dbReference type="InterPro" id="IPR000276">
    <property type="entry name" value="GPCR_Rhodpsn"/>
</dbReference>
<dbReference type="Gene3D" id="1.20.1070.10">
    <property type="entry name" value="Rhodopsin 7-helix transmembrane proteins"/>
    <property type="match status" value="1"/>
</dbReference>
<evidence type="ECO:0000256" key="6">
    <source>
        <dbReference type="ARBA" id="ARBA00023040"/>
    </source>
</evidence>
<feature type="transmembrane region" description="Helical" evidence="12">
    <location>
        <begin position="294"/>
        <end position="316"/>
    </location>
</feature>
<dbReference type="STRING" id="126957.T1JH54"/>
<evidence type="ECO:0000256" key="11">
    <source>
        <dbReference type="SAM" id="MobiDB-lite"/>
    </source>
</evidence>
<dbReference type="GO" id="GO:0043410">
    <property type="term" value="P:positive regulation of MAPK cascade"/>
    <property type="evidence" value="ECO:0007669"/>
    <property type="project" value="TreeGrafter"/>
</dbReference>
<evidence type="ECO:0000256" key="9">
    <source>
        <dbReference type="ARBA" id="ARBA00023224"/>
    </source>
</evidence>
<feature type="transmembrane region" description="Helical" evidence="12">
    <location>
        <begin position="120"/>
        <end position="141"/>
    </location>
</feature>
<evidence type="ECO:0000256" key="5">
    <source>
        <dbReference type="ARBA" id="ARBA00022989"/>
    </source>
</evidence>
<dbReference type="SUPFAM" id="SSF81321">
    <property type="entry name" value="Family A G protein-coupled receptor-like"/>
    <property type="match status" value="1"/>
</dbReference>
<sequence>MVDPTVSPMGSGDPDASADNITRSTNGSLEVGDASDERWNEMLVLVIRSFIMGFIIVSAVFGNLLVILSVIRHERLRVITNFFVVSLACADLLVALLAMSFNASYELLGEWIFGPIACDFWNTFDVFFSTASIMHLCCISVDRYYAIIKPLEYPLKMTGKRVFIMLVIVWVSAAIISFIPIFMGWYATEASMKRRLADPTICEFVVNRPYAVISSSISFWIPGVIMLFTYRRIYIEASRQEKFMYKTYGPGPVMLQNKNSIPSDPEDMDHDNDPSTPTKRNMSKMKRERKAAKTLGIIMGMFILCWLPFFLWYLIFFCVAKKTVTCLTLLCPCSFG</sequence>
<dbReference type="Proteomes" id="UP000014500">
    <property type="component" value="Unassembled WGS sequence"/>
</dbReference>
<dbReference type="PhylomeDB" id="T1JH54"/>
<dbReference type="Pfam" id="PF00001">
    <property type="entry name" value="7tm_1"/>
    <property type="match status" value="1"/>
</dbReference>
<dbReference type="EnsemblMetazoa" id="SMAR013184-RA">
    <property type="protein sequence ID" value="SMAR013184-PA"/>
    <property type="gene ID" value="SMAR013184"/>
</dbReference>
<feature type="domain" description="G-protein coupled receptors family 1 profile" evidence="13">
    <location>
        <begin position="62"/>
        <end position="336"/>
    </location>
</feature>
<feature type="transmembrane region" description="Helical" evidence="12">
    <location>
        <begin position="78"/>
        <end position="100"/>
    </location>
</feature>
<proteinExistence type="inferred from homology"/>
<dbReference type="HOGENOM" id="CLU_009579_3_3_1"/>
<feature type="region of interest" description="Disordered" evidence="11">
    <location>
        <begin position="1"/>
        <end position="29"/>
    </location>
</feature>
<dbReference type="GO" id="GO:0071880">
    <property type="term" value="P:adenylate cyclase-activating adrenergic receptor signaling pathway"/>
    <property type="evidence" value="ECO:0007669"/>
    <property type="project" value="TreeGrafter"/>
</dbReference>
<reference evidence="15" key="1">
    <citation type="submission" date="2011-05" db="EMBL/GenBank/DDBJ databases">
        <authorList>
            <person name="Richards S.R."/>
            <person name="Qu J."/>
            <person name="Jiang H."/>
            <person name="Jhangiani S.N."/>
            <person name="Agravi P."/>
            <person name="Goodspeed R."/>
            <person name="Gross S."/>
            <person name="Mandapat C."/>
            <person name="Jackson L."/>
            <person name="Mathew T."/>
            <person name="Pu L."/>
            <person name="Thornton R."/>
            <person name="Saada N."/>
            <person name="Wilczek-Boney K.B."/>
            <person name="Lee S."/>
            <person name="Kovar C."/>
            <person name="Wu Y."/>
            <person name="Scherer S.E."/>
            <person name="Worley K.C."/>
            <person name="Muzny D.M."/>
            <person name="Gibbs R."/>
        </authorList>
    </citation>
    <scope>NUCLEOTIDE SEQUENCE</scope>
    <source>
        <strain evidence="15">Brora</strain>
    </source>
</reference>
<dbReference type="SMART" id="SM01381">
    <property type="entry name" value="7TM_GPCR_Srsx"/>
    <property type="match status" value="1"/>
</dbReference>
<dbReference type="AlphaFoldDB" id="T1JH54"/>
<evidence type="ECO:0000256" key="4">
    <source>
        <dbReference type="ARBA" id="ARBA00022692"/>
    </source>
</evidence>
<keyword evidence="5 12" id="KW-1133">Transmembrane helix</keyword>
<feature type="transmembrane region" description="Helical" evidence="12">
    <location>
        <begin position="208"/>
        <end position="230"/>
    </location>
</feature>
<keyword evidence="3" id="KW-1003">Cell membrane</keyword>
<name>T1JH54_STRMM</name>
<comment type="similarity">
    <text evidence="2 10">Belongs to the G-protein coupled receptor 1 family.</text>
</comment>
<dbReference type="PROSITE" id="PS50262">
    <property type="entry name" value="G_PROTEIN_RECEP_F1_2"/>
    <property type="match status" value="1"/>
</dbReference>
<reference evidence="14" key="2">
    <citation type="submission" date="2015-02" db="UniProtKB">
        <authorList>
            <consortium name="EnsemblMetazoa"/>
        </authorList>
    </citation>
    <scope>IDENTIFICATION</scope>
</reference>
<keyword evidence="15" id="KW-1185">Reference proteome</keyword>
<comment type="subcellular location">
    <subcellularLocation>
        <location evidence="1">Cell membrane</location>
        <topology evidence="1">Multi-pass membrane protein</topology>
    </subcellularLocation>
</comment>
<evidence type="ECO:0000313" key="15">
    <source>
        <dbReference type="Proteomes" id="UP000014500"/>
    </source>
</evidence>
<dbReference type="PANTHER" id="PTHR24248">
    <property type="entry name" value="ADRENERGIC RECEPTOR-RELATED G-PROTEIN COUPLED RECEPTOR"/>
    <property type="match status" value="1"/>
</dbReference>
<evidence type="ECO:0000259" key="13">
    <source>
        <dbReference type="PROSITE" id="PS50262"/>
    </source>
</evidence>
<keyword evidence="4 10" id="KW-0812">Transmembrane</keyword>
<evidence type="ECO:0000313" key="14">
    <source>
        <dbReference type="EnsemblMetazoa" id="SMAR013184-PA"/>
    </source>
</evidence>
<protein>
    <recommendedName>
        <fullName evidence="13">G-protein coupled receptors family 1 profile domain-containing protein</fullName>
    </recommendedName>
</protein>
<dbReference type="GO" id="GO:0005886">
    <property type="term" value="C:plasma membrane"/>
    <property type="evidence" value="ECO:0007669"/>
    <property type="project" value="UniProtKB-SubCell"/>
</dbReference>